<dbReference type="PANTHER" id="PTHR33021">
    <property type="entry name" value="BLUE COPPER PROTEIN"/>
    <property type="match status" value="1"/>
</dbReference>
<proteinExistence type="inferred from homology"/>
<dbReference type="PROSITE" id="PS51485">
    <property type="entry name" value="PHYTOCYANIN"/>
    <property type="match status" value="1"/>
</dbReference>
<dbReference type="AlphaFoldDB" id="A0ABD3RKF9"/>
<comment type="function">
    <text evidence="5">May act as a carbohydrate transporter.</text>
</comment>
<dbReference type="SUPFAM" id="SSF49503">
    <property type="entry name" value="Cupredoxins"/>
    <property type="match status" value="1"/>
</dbReference>
<comment type="similarity">
    <text evidence="4">Belongs to the early nodulin-like (ENODL) family.</text>
</comment>
<dbReference type="FunFam" id="2.60.40.420:FF:000018">
    <property type="entry name" value="Lamin-like protein"/>
    <property type="match status" value="1"/>
</dbReference>
<name>A0ABD3RKF9_9LAMI</name>
<reference evidence="8 9" key="1">
    <citation type="submission" date="2024-12" db="EMBL/GenBank/DDBJ databases">
        <title>The unique morphological basis and parallel evolutionary history of personate flowers in Penstemon.</title>
        <authorList>
            <person name="Depatie T.H."/>
            <person name="Wessinger C.A."/>
        </authorList>
    </citation>
    <scope>NUCLEOTIDE SEQUENCE [LARGE SCALE GENOMIC DNA]</scope>
    <source>
        <strain evidence="8">WTNN_2</strain>
        <tissue evidence="8">Leaf</tissue>
    </source>
</reference>
<dbReference type="InterPro" id="IPR039391">
    <property type="entry name" value="Phytocyanin-like"/>
</dbReference>
<dbReference type="PANTHER" id="PTHR33021:SF547">
    <property type="entry name" value="OS03G0758500 PROTEIN"/>
    <property type="match status" value="1"/>
</dbReference>
<sequence>MKGYLTIVLAAAMLTCAVGDRIRVGDKDGWAQNVNYTEWAANHRFYVGDWLYFIFDKRYYTVLEVNESSYINCNDKDFIYNITRGGRDVYNLSEARPYYFLSSGGYCWHGMKLAINVEQQQPIHPPYPSQSPHKNGAFPRENDDNTFITVLFLTSTIWAFSL</sequence>
<dbReference type="Gene3D" id="2.60.40.420">
    <property type="entry name" value="Cupredoxins - blue copper proteins"/>
    <property type="match status" value="1"/>
</dbReference>
<keyword evidence="2" id="KW-1015">Disulfide bond</keyword>
<evidence type="ECO:0000313" key="9">
    <source>
        <dbReference type="Proteomes" id="UP001634393"/>
    </source>
</evidence>
<feature type="domain" description="Phytocyanin" evidence="7">
    <location>
        <begin position="20"/>
        <end position="119"/>
    </location>
</feature>
<organism evidence="8 9">
    <name type="scientific">Penstemon smallii</name>
    <dbReference type="NCBI Taxonomy" id="265156"/>
    <lineage>
        <taxon>Eukaryota</taxon>
        <taxon>Viridiplantae</taxon>
        <taxon>Streptophyta</taxon>
        <taxon>Embryophyta</taxon>
        <taxon>Tracheophyta</taxon>
        <taxon>Spermatophyta</taxon>
        <taxon>Magnoliopsida</taxon>
        <taxon>eudicotyledons</taxon>
        <taxon>Gunneridae</taxon>
        <taxon>Pentapetalae</taxon>
        <taxon>asterids</taxon>
        <taxon>lamiids</taxon>
        <taxon>Lamiales</taxon>
        <taxon>Plantaginaceae</taxon>
        <taxon>Cheloneae</taxon>
        <taxon>Penstemon</taxon>
    </lineage>
</organism>
<protein>
    <recommendedName>
        <fullName evidence="7">Phytocyanin domain-containing protein</fullName>
    </recommendedName>
</protein>
<dbReference type="Pfam" id="PF02298">
    <property type="entry name" value="Cu_bind_like"/>
    <property type="match status" value="1"/>
</dbReference>
<evidence type="ECO:0000256" key="5">
    <source>
        <dbReference type="ARBA" id="ARBA00037626"/>
    </source>
</evidence>
<comment type="caution">
    <text evidence="8">The sequence shown here is derived from an EMBL/GenBank/DDBJ whole genome shotgun (WGS) entry which is preliminary data.</text>
</comment>
<evidence type="ECO:0000256" key="2">
    <source>
        <dbReference type="ARBA" id="ARBA00023157"/>
    </source>
</evidence>
<keyword evidence="9" id="KW-1185">Reference proteome</keyword>
<dbReference type="EMBL" id="JBJXBP010000008">
    <property type="protein sequence ID" value="KAL3813423.1"/>
    <property type="molecule type" value="Genomic_DNA"/>
</dbReference>
<dbReference type="InterPro" id="IPR003245">
    <property type="entry name" value="Phytocyanin_dom"/>
</dbReference>
<evidence type="ECO:0000256" key="4">
    <source>
        <dbReference type="ARBA" id="ARBA00035011"/>
    </source>
</evidence>
<evidence type="ECO:0000256" key="1">
    <source>
        <dbReference type="ARBA" id="ARBA00022729"/>
    </source>
</evidence>
<evidence type="ECO:0000256" key="3">
    <source>
        <dbReference type="ARBA" id="ARBA00023180"/>
    </source>
</evidence>
<keyword evidence="1 6" id="KW-0732">Signal</keyword>
<dbReference type="Proteomes" id="UP001634393">
    <property type="component" value="Unassembled WGS sequence"/>
</dbReference>
<keyword evidence="3" id="KW-0325">Glycoprotein</keyword>
<gene>
    <name evidence="8" type="ORF">ACJIZ3_014691</name>
</gene>
<dbReference type="InterPro" id="IPR008972">
    <property type="entry name" value="Cupredoxin"/>
</dbReference>
<feature type="signal peptide" evidence="6">
    <location>
        <begin position="1"/>
        <end position="19"/>
    </location>
</feature>
<evidence type="ECO:0000313" key="8">
    <source>
        <dbReference type="EMBL" id="KAL3813423.1"/>
    </source>
</evidence>
<accession>A0ABD3RKF9</accession>
<evidence type="ECO:0000259" key="7">
    <source>
        <dbReference type="PROSITE" id="PS51485"/>
    </source>
</evidence>
<evidence type="ECO:0000256" key="6">
    <source>
        <dbReference type="SAM" id="SignalP"/>
    </source>
</evidence>
<feature type="chain" id="PRO_5044744670" description="Phytocyanin domain-containing protein" evidence="6">
    <location>
        <begin position="20"/>
        <end position="162"/>
    </location>
</feature>